<evidence type="ECO:0000313" key="3">
    <source>
        <dbReference type="EMBL" id="GAA2043743.1"/>
    </source>
</evidence>
<dbReference type="Pfam" id="PF01370">
    <property type="entry name" value="Epimerase"/>
    <property type="match status" value="1"/>
</dbReference>
<dbReference type="SUPFAM" id="SSF51735">
    <property type="entry name" value="NAD(P)-binding Rossmann-fold domains"/>
    <property type="match status" value="1"/>
</dbReference>
<accession>A0ABP5GC01</accession>
<dbReference type="InterPro" id="IPR001509">
    <property type="entry name" value="Epimerase_deHydtase"/>
</dbReference>
<dbReference type="Gene3D" id="3.40.50.720">
    <property type="entry name" value="NAD(P)-binding Rossmann-like Domain"/>
    <property type="match status" value="1"/>
</dbReference>
<sequence>MRIVVVGATGNTGTAVLKELIDRPEVDSILGVSRRLPDQEAEPYRHAEWTTVDIQFEESRSTLAETFEGADAVIHLAWLIQPNTKRELLRRVNVDGTRYVLEAASEAGVERIAVASSVGAYSPVSDNELRDESWPTGGIEGSHYSVDKAAQERVMDDFEAEHPEIALARLRPGLVFQSDAGSEIQRYFAGKFAPVQLLQHVRPPFVPLPNNVRAQAVHAKDLARAYTEAVLRGAQGPFNICADDILDAAAISRAVGRRRNLPLPSAPLRPLLKAAHRIGVVPTDEGWFDMGVGVPLMDNSKAKRELDWEPTISGFQALKELIEGMSTGVGEGSPPMRPRKATASDQAELPAEGHRPSDEIDTDLLRQYMADHLTGATAGLKRIEAMAEAFVETPVYPELSQVATGIRAEHAYLEELIKRQGFSRPTIAAPLAWATEKASRLKPYSRPPGERSPSAMVLETELMLSAVIAKLHGWKMMRDHAHELGVSEQVFEDLIDTAYDQLNTLEHVHEYARARAFAKGENPFEPRET</sequence>
<feature type="region of interest" description="Disordered" evidence="1">
    <location>
        <begin position="326"/>
        <end position="360"/>
    </location>
</feature>
<dbReference type="EMBL" id="BAAAMN010000050">
    <property type="protein sequence ID" value="GAA2043743.1"/>
    <property type="molecule type" value="Genomic_DNA"/>
</dbReference>
<gene>
    <name evidence="3" type="ORF">GCM10009720_25770</name>
</gene>
<feature type="domain" description="NAD-dependent epimerase/dehydratase" evidence="2">
    <location>
        <begin position="3"/>
        <end position="240"/>
    </location>
</feature>
<name>A0ABP5GC01_9MICC</name>
<dbReference type="InterPro" id="IPR036291">
    <property type="entry name" value="NAD(P)-bd_dom_sf"/>
</dbReference>
<dbReference type="PANTHER" id="PTHR48079">
    <property type="entry name" value="PROTEIN YEEZ"/>
    <property type="match status" value="1"/>
</dbReference>
<evidence type="ECO:0000313" key="4">
    <source>
        <dbReference type="Proteomes" id="UP001501461"/>
    </source>
</evidence>
<dbReference type="InterPro" id="IPR051783">
    <property type="entry name" value="NAD(P)-dependent_oxidoreduct"/>
</dbReference>
<reference evidence="4" key="1">
    <citation type="journal article" date="2019" name="Int. J. Syst. Evol. Microbiol.">
        <title>The Global Catalogue of Microorganisms (GCM) 10K type strain sequencing project: providing services to taxonomists for standard genome sequencing and annotation.</title>
        <authorList>
            <consortium name="The Broad Institute Genomics Platform"/>
            <consortium name="The Broad Institute Genome Sequencing Center for Infectious Disease"/>
            <person name="Wu L."/>
            <person name="Ma J."/>
        </authorList>
    </citation>
    <scope>NUCLEOTIDE SEQUENCE [LARGE SCALE GENOMIC DNA]</scope>
    <source>
        <strain evidence="4">JCM 13595</strain>
    </source>
</reference>
<dbReference type="PANTHER" id="PTHR48079:SF6">
    <property type="entry name" value="NAD(P)-BINDING DOMAIN-CONTAINING PROTEIN-RELATED"/>
    <property type="match status" value="1"/>
</dbReference>
<protein>
    <recommendedName>
        <fullName evidence="2">NAD-dependent epimerase/dehydratase domain-containing protein</fullName>
    </recommendedName>
</protein>
<dbReference type="RefSeq" id="WP_343959377.1">
    <property type="nucleotide sequence ID" value="NZ_BAAAMN010000050.1"/>
</dbReference>
<comment type="caution">
    <text evidence="3">The sequence shown here is derived from an EMBL/GenBank/DDBJ whole genome shotgun (WGS) entry which is preliminary data.</text>
</comment>
<organism evidence="3 4">
    <name type="scientific">Yaniella flava</name>
    <dbReference type="NCBI Taxonomy" id="287930"/>
    <lineage>
        <taxon>Bacteria</taxon>
        <taxon>Bacillati</taxon>
        <taxon>Actinomycetota</taxon>
        <taxon>Actinomycetes</taxon>
        <taxon>Micrococcales</taxon>
        <taxon>Micrococcaceae</taxon>
        <taxon>Yaniella</taxon>
    </lineage>
</organism>
<proteinExistence type="predicted"/>
<dbReference type="Proteomes" id="UP001501461">
    <property type="component" value="Unassembled WGS sequence"/>
</dbReference>
<evidence type="ECO:0000256" key="1">
    <source>
        <dbReference type="SAM" id="MobiDB-lite"/>
    </source>
</evidence>
<keyword evidence="4" id="KW-1185">Reference proteome</keyword>
<evidence type="ECO:0000259" key="2">
    <source>
        <dbReference type="Pfam" id="PF01370"/>
    </source>
</evidence>